<proteinExistence type="predicted"/>
<dbReference type="InterPro" id="IPR011747">
    <property type="entry name" value="CHP02241"/>
</dbReference>
<evidence type="ECO:0000313" key="2">
    <source>
        <dbReference type="Proteomes" id="UP000661507"/>
    </source>
</evidence>
<dbReference type="Pfam" id="PF06841">
    <property type="entry name" value="Phage_T4_gp19"/>
    <property type="match status" value="1"/>
</dbReference>
<dbReference type="NCBIfam" id="TIGR02241">
    <property type="entry name" value="conserved hypothetical phage tail region protein"/>
    <property type="match status" value="1"/>
</dbReference>
<dbReference type="EMBL" id="BMKW01000008">
    <property type="protein sequence ID" value="GGJ24153.1"/>
    <property type="molecule type" value="Genomic_DNA"/>
</dbReference>
<dbReference type="AlphaFoldDB" id="A0A917KSB1"/>
<dbReference type="GO" id="GO:0005198">
    <property type="term" value="F:structural molecule activity"/>
    <property type="evidence" value="ECO:0007669"/>
    <property type="project" value="InterPro"/>
</dbReference>
<dbReference type="PANTHER" id="PTHR38009">
    <property type="entry name" value="CONSERVED HYPOTHETICAL PHAGE TAIL PROTEIN"/>
    <property type="match status" value="1"/>
</dbReference>
<organism evidence="1 2">
    <name type="scientific">Neoroseomonas lacus</name>
    <dbReference type="NCBI Taxonomy" id="287609"/>
    <lineage>
        <taxon>Bacteria</taxon>
        <taxon>Pseudomonadati</taxon>
        <taxon>Pseudomonadota</taxon>
        <taxon>Alphaproteobacteria</taxon>
        <taxon>Acetobacterales</taxon>
        <taxon>Acetobacteraceae</taxon>
        <taxon>Neoroseomonas</taxon>
    </lineage>
</organism>
<comment type="caution">
    <text evidence="1">The sequence shown here is derived from an EMBL/GenBank/DDBJ whole genome shotgun (WGS) entry which is preliminary data.</text>
</comment>
<dbReference type="Proteomes" id="UP000661507">
    <property type="component" value="Unassembled WGS sequence"/>
</dbReference>
<dbReference type="PANTHER" id="PTHR38009:SF1">
    <property type="entry name" value="CONSERVED HYPOTHETICAL PHAGE TAIL PROTEIN"/>
    <property type="match status" value="1"/>
</dbReference>
<reference evidence="1" key="1">
    <citation type="journal article" date="2014" name="Int. J. Syst. Evol. Microbiol.">
        <title>Complete genome sequence of Corynebacterium casei LMG S-19264T (=DSM 44701T), isolated from a smear-ripened cheese.</title>
        <authorList>
            <consortium name="US DOE Joint Genome Institute (JGI-PGF)"/>
            <person name="Walter F."/>
            <person name="Albersmeier A."/>
            <person name="Kalinowski J."/>
            <person name="Ruckert C."/>
        </authorList>
    </citation>
    <scope>NUCLEOTIDE SEQUENCE</scope>
    <source>
        <strain evidence="1">CGMCC 1.3617</strain>
    </source>
</reference>
<reference evidence="1" key="2">
    <citation type="submission" date="2020-09" db="EMBL/GenBank/DDBJ databases">
        <authorList>
            <person name="Sun Q."/>
            <person name="Zhou Y."/>
        </authorList>
    </citation>
    <scope>NUCLEOTIDE SEQUENCE</scope>
    <source>
        <strain evidence="1">CGMCC 1.3617</strain>
    </source>
</reference>
<keyword evidence="2" id="KW-1185">Reference proteome</keyword>
<dbReference type="InterPro" id="IPR010667">
    <property type="entry name" value="Phage_T4_Gp19"/>
</dbReference>
<protein>
    <submittedName>
        <fullName evidence="1">Phage tail protein</fullName>
    </submittedName>
</protein>
<accession>A0A917KSB1</accession>
<name>A0A917KSB1_9PROT</name>
<sequence>MPTAERNDPYRAHNFRIEIDGLTVGAFSEVSGLVADGDAADYREGTDRVNSVRKLPSLRKYPNITFKRGYTQNRELWSWYRNIANGLADRRNGAIILMDEARNDVLRWNFVNAWPNKIEGPSLNASNNEVAMESMELVHEGLEIEL</sequence>
<evidence type="ECO:0000313" key="1">
    <source>
        <dbReference type="EMBL" id="GGJ24153.1"/>
    </source>
</evidence>
<gene>
    <name evidence="1" type="ORF">GCM10011320_34260</name>
</gene>
<dbReference type="RefSeq" id="WP_188968746.1">
    <property type="nucleotide sequence ID" value="NZ_BMKW01000008.1"/>
</dbReference>